<keyword evidence="3" id="KW-1185">Reference proteome</keyword>
<comment type="caution">
    <text evidence="2">The sequence shown here is derived from an EMBL/GenBank/DDBJ whole genome shotgun (WGS) entry which is preliminary data.</text>
</comment>
<feature type="compositionally biased region" description="Polar residues" evidence="1">
    <location>
        <begin position="75"/>
        <end position="86"/>
    </location>
</feature>
<evidence type="ECO:0000313" key="3">
    <source>
        <dbReference type="Proteomes" id="UP000825935"/>
    </source>
</evidence>
<evidence type="ECO:0000256" key="1">
    <source>
        <dbReference type="SAM" id="MobiDB-lite"/>
    </source>
</evidence>
<protein>
    <submittedName>
        <fullName evidence="2">Uncharacterized protein</fullName>
    </submittedName>
</protein>
<feature type="region of interest" description="Disordered" evidence="1">
    <location>
        <begin position="390"/>
        <end position="413"/>
    </location>
</feature>
<name>A0A8T2T0F5_CERRI</name>
<gene>
    <name evidence="2" type="ORF">KP509_16G053900</name>
</gene>
<dbReference type="Proteomes" id="UP000825935">
    <property type="component" value="Chromosome 16"/>
</dbReference>
<dbReference type="EMBL" id="CM035421">
    <property type="protein sequence ID" value="KAH7388032.1"/>
    <property type="molecule type" value="Genomic_DNA"/>
</dbReference>
<feature type="region of interest" description="Disordered" evidence="1">
    <location>
        <begin position="437"/>
        <end position="460"/>
    </location>
</feature>
<sequence>MEPQVENPILEWASLVCEDSFSLSDYLHRQAEMANSRLFRNENALLFLRSRVLFPQFNHKSEKEENADLSPLPVSKSTPGSLSSVKQDSLESLTGEECSSHVSFELEGKRRHLTLCESKFASHSCIEISQCRVSESAVEAGDSNAESLQNSLMCYDSKPANFSSNNLKKDEDCSVLHSSLATGVHGRAFNLLVLAAAQEIENDARPHPQADVPNSNSHLDGGIWSSPILKRRVIRRAKSAFHRQVTAATKSNLTKATAKPLSEGDRENLRRAATKSKFRVPHVKQRKLEDIHFKSKDAMIKSSVPADEDLERKCPDVKRQTNAASLSITKCELLDVGDSLHSEAENTEMVMCKSPNTFDGEGSEVLLTRGEISRNFIDDKKLQISCSRHFDASSTEHSNGADGTKLGTDTKPELDTSRLENYYSTLRACKDESKGYLGTKADSTSSAGRDKETGEPKQGNLAVRLKILPIRLPTMGLPPLQEVPKTKDSELTTASMMITRKRSALLTQEQACASIFTPSSCLQSAEMRIADNKGEDTNPVIRTKRGRSQVLPTKFSDSIFHQWKPMRKKSRVLNT</sequence>
<evidence type="ECO:0000313" key="2">
    <source>
        <dbReference type="EMBL" id="KAH7388032.1"/>
    </source>
</evidence>
<feature type="region of interest" description="Disordered" evidence="1">
    <location>
        <begin position="64"/>
        <end position="86"/>
    </location>
</feature>
<organism evidence="2 3">
    <name type="scientific">Ceratopteris richardii</name>
    <name type="common">Triangle waterfern</name>
    <dbReference type="NCBI Taxonomy" id="49495"/>
    <lineage>
        <taxon>Eukaryota</taxon>
        <taxon>Viridiplantae</taxon>
        <taxon>Streptophyta</taxon>
        <taxon>Embryophyta</taxon>
        <taxon>Tracheophyta</taxon>
        <taxon>Polypodiopsida</taxon>
        <taxon>Polypodiidae</taxon>
        <taxon>Polypodiales</taxon>
        <taxon>Pteridineae</taxon>
        <taxon>Pteridaceae</taxon>
        <taxon>Parkerioideae</taxon>
        <taxon>Ceratopteris</taxon>
    </lineage>
</organism>
<reference evidence="2" key="1">
    <citation type="submission" date="2021-08" db="EMBL/GenBank/DDBJ databases">
        <title>WGS assembly of Ceratopteris richardii.</title>
        <authorList>
            <person name="Marchant D.B."/>
            <person name="Chen G."/>
            <person name="Jenkins J."/>
            <person name="Shu S."/>
            <person name="Leebens-Mack J."/>
            <person name="Grimwood J."/>
            <person name="Schmutz J."/>
            <person name="Soltis P."/>
            <person name="Soltis D."/>
            <person name="Chen Z.-H."/>
        </authorList>
    </citation>
    <scope>NUCLEOTIDE SEQUENCE</scope>
    <source>
        <strain evidence="2">Whitten #5841</strain>
        <tissue evidence="2">Leaf</tissue>
    </source>
</reference>
<accession>A0A8T2T0F5</accession>
<dbReference type="OrthoDB" id="1937665at2759"/>
<dbReference type="AlphaFoldDB" id="A0A8T2T0F5"/>
<proteinExistence type="predicted"/>